<dbReference type="GO" id="GO:0019631">
    <property type="term" value="P:quinate catabolic process"/>
    <property type="evidence" value="ECO:0007669"/>
    <property type="project" value="TreeGrafter"/>
</dbReference>
<evidence type="ECO:0000256" key="2">
    <source>
        <dbReference type="ARBA" id="ARBA00004902"/>
    </source>
</evidence>
<dbReference type="NCBIfam" id="TIGR01088">
    <property type="entry name" value="aroQ"/>
    <property type="match status" value="1"/>
</dbReference>
<sequence length="151" mass="16491">MKKIGILNGVNLNRLGVREPEIYGKTTLEDLERNLEETAKTLSVEIECFQSNHEGALVDKICEWTDRGFSGLVFNPGAFTHTSVALRDCIAGCAIPTIEVHISNVHAREEFRRMSLIAPVCAGQIVGLGLAGYDLALFWHANVNGALLVAK</sequence>
<dbReference type="GO" id="GO:0009073">
    <property type="term" value="P:aromatic amino acid family biosynthetic process"/>
    <property type="evidence" value="ECO:0007669"/>
    <property type="project" value="UniProtKB-KW"/>
</dbReference>
<name>A0A9D1NKP3_9BACT</name>
<feature type="active site" description="Proton acceptor" evidence="7 8">
    <location>
        <position position="23"/>
    </location>
</feature>
<feature type="binding site" evidence="7 9">
    <location>
        <begin position="102"/>
        <end position="103"/>
    </location>
    <ligand>
        <name>substrate</name>
    </ligand>
</feature>
<keyword evidence="11" id="KW-0812">Transmembrane</keyword>
<comment type="similarity">
    <text evidence="3 7">Belongs to the type-II 3-dehydroquinase family.</text>
</comment>
<dbReference type="PIRSF" id="PIRSF001399">
    <property type="entry name" value="DHquinase_II"/>
    <property type="match status" value="1"/>
</dbReference>
<dbReference type="Proteomes" id="UP000886812">
    <property type="component" value="Unassembled WGS sequence"/>
</dbReference>
<reference evidence="12" key="1">
    <citation type="submission" date="2020-10" db="EMBL/GenBank/DDBJ databases">
        <authorList>
            <person name="Gilroy R."/>
        </authorList>
    </citation>
    <scope>NUCLEOTIDE SEQUENCE</scope>
    <source>
        <strain evidence="12">10669</strain>
    </source>
</reference>
<dbReference type="Gene3D" id="3.40.50.9100">
    <property type="entry name" value="Dehydroquinase, class II"/>
    <property type="match status" value="1"/>
</dbReference>
<feature type="active site" description="Proton donor" evidence="7 8">
    <location>
        <position position="101"/>
    </location>
</feature>
<comment type="function">
    <text evidence="7">Catalyzes a trans-dehydration via an enolate intermediate.</text>
</comment>
<comment type="subunit">
    <text evidence="4 7">Homododecamer.</text>
</comment>
<dbReference type="PANTHER" id="PTHR21272">
    <property type="entry name" value="CATABOLIC 3-DEHYDROQUINASE"/>
    <property type="match status" value="1"/>
</dbReference>
<dbReference type="NCBIfam" id="NF003805">
    <property type="entry name" value="PRK05395.1-2"/>
    <property type="match status" value="1"/>
</dbReference>
<dbReference type="HAMAP" id="MF_00169">
    <property type="entry name" value="AroQ"/>
    <property type="match status" value="1"/>
</dbReference>
<evidence type="ECO:0000256" key="7">
    <source>
        <dbReference type="HAMAP-Rule" id="MF_00169"/>
    </source>
</evidence>
<protein>
    <recommendedName>
        <fullName evidence="5 7">3-dehydroquinate dehydratase</fullName>
        <shortName evidence="7">3-dehydroquinase</shortName>
        <ecNumber evidence="5 7">4.2.1.10</ecNumber>
    </recommendedName>
    <alternativeName>
        <fullName evidence="7">Type II DHQase</fullName>
    </alternativeName>
</protein>
<dbReference type="GO" id="GO:0008652">
    <property type="term" value="P:amino acid biosynthetic process"/>
    <property type="evidence" value="ECO:0007669"/>
    <property type="project" value="UniProtKB-KW"/>
</dbReference>
<comment type="pathway">
    <text evidence="2 7">Metabolic intermediate biosynthesis; chorismate biosynthesis; chorismate from D-erythrose 4-phosphate and phosphoenolpyruvate: step 3/7.</text>
</comment>
<feature type="binding site" evidence="7 9">
    <location>
        <position position="75"/>
    </location>
    <ligand>
        <name>substrate</name>
    </ligand>
</feature>
<evidence type="ECO:0000256" key="9">
    <source>
        <dbReference type="PIRSR" id="PIRSR001399-2"/>
    </source>
</evidence>
<evidence type="ECO:0000256" key="10">
    <source>
        <dbReference type="PIRSR" id="PIRSR001399-3"/>
    </source>
</evidence>
<dbReference type="InterPro" id="IPR036441">
    <property type="entry name" value="DHquinase_II_sf"/>
</dbReference>
<dbReference type="EC" id="4.2.1.10" evidence="5 7"/>
<evidence type="ECO:0000256" key="5">
    <source>
        <dbReference type="ARBA" id="ARBA00012060"/>
    </source>
</evidence>
<dbReference type="Pfam" id="PF01220">
    <property type="entry name" value="DHquinase_II"/>
    <property type="match status" value="1"/>
</dbReference>
<feature type="binding site" evidence="7 9">
    <location>
        <position position="112"/>
    </location>
    <ligand>
        <name>substrate</name>
    </ligand>
</feature>
<evidence type="ECO:0000256" key="4">
    <source>
        <dbReference type="ARBA" id="ARBA00011193"/>
    </source>
</evidence>
<proteinExistence type="inferred from homology"/>
<reference evidence="12" key="2">
    <citation type="journal article" date="2021" name="PeerJ">
        <title>Extensive microbial diversity within the chicken gut microbiome revealed by metagenomics and culture.</title>
        <authorList>
            <person name="Gilroy R."/>
            <person name="Ravi A."/>
            <person name="Getino M."/>
            <person name="Pursley I."/>
            <person name="Horton D.L."/>
            <person name="Alikhan N.F."/>
            <person name="Baker D."/>
            <person name="Gharbi K."/>
            <person name="Hall N."/>
            <person name="Watson M."/>
            <person name="Adriaenssens E.M."/>
            <person name="Foster-Nyarko E."/>
            <person name="Jarju S."/>
            <person name="Secka A."/>
            <person name="Antonio M."/>
            <person name="Oren A."/>
            <person name="Chaudhuri R.R."/>
            <person name="La Ragione R."/>
            <person name="Hildebrand F."/>
            <person name="Pallen M.J."/>
        </authorList>
    </citation>
    <scope>NUCLEOTIDE SEQUENCE</scope>
    <source>
        <strain evidence="12">10669</strain>
    </source>
</reference>
<dbReference type="EMBL" id="DVOG01000118">
    <property type="protein sequence ID" value="HIV04381.1"/>
    <property type="molecule type" value="Genomic_DNA"/>
</dbReference>
<accession>A0A9D1NKP3</accession>
<evidence type="ECO:0000256" key="3">
    <source>
        <dbReference type="ARBA" id="ARBA00011037"/>
    </source>
</evidence>
<feature type="binding site" evidence="7 9">
    <location>
        <position position="81"/>
    </location>
    <ligand>
        <name>substrate</name>
    </ligand>
</feature>
<dbReference type="AlphaFoldDB" id="A0A9D1NKP3"/>
<evidence type="ECO:0000313" key="13">
    <source>
        <dbReference type="Proteomes" id="UP000886812"/>
    </source>
</evidence>
<gene>
    <name evidence="7 12" type="primary">aroQ</name>
    <name evidence="12" type="ORF">IAC75_04425</name>
</gene>
<feature type="binding site" evidence="7 9">
    <location>
        <position position="88"/>
    </location>
    <ligand>
        <name>substrate</name>
    </ligand>
</feature>
<comment type="caution">
    <text evidence="12">The sequence shown here is derived from an EMBL/GenBank/DDBJ whole genome shotgun (WGS) entry which is preliminary data.</text>
</comment>
<dbReference type="NCBIfam" id="NF003807">
    <property type="entry name" value="PRK05395.1-4"/>
    <property type="match status" value="1"/>
</dbReference>
<dbReference type="InterPro" id="IPR001874">
    <property type="entry name" value="DHquinase_II"/>
</dbReference>
<dbReference type="PANTHER" id="PTHR21272:SF3">
    <property type="entry name" value="CATABOLIC 3-DEHYDROQUINASE"/>
    <property type="match status" value="1"/>
</dbReference>
<comment type="catalytic activity">
    <reaction evidence="1 7">
        <text>3-dehydroquinate = 3-dehydroshikimate + H2O</text>
        <dbReference type="Rhea" id="RHEA:21096"/>
        <dbReference type="ChEBI" id="CHEBI:15377"/>
        <dbReference type="ChEBI" id="CHEBI:16630"/>
        <dbReference type="ChEBI" id="CHEBI:32364"/>
        <dbReference type="EC" id="4.2.1.10"/>
    </reaction>
</comment>
<dbReference type="GO" id="GO:0003855">
    <property type="term" value="F:3-dehydroquinate dehydratase activity"/>
    <property type="evidence" value="ECO:0007669"/>
    <property type="project" value="UniProtKB-UniRule"/>
</dbReference>
<organism evidence="12 13">
    <name type="scientific">Candidatus Spyradosoma merdigallinarum</name>
    <dbReference type="NCBI Taxonomy" id="2840950"/>
    <lineage>
        <taxon>Bacteria</taxon>
        <taxon>Pseudomonadati</taxon>
        <taxon>Verrucomicrobiota</taxon>
        <taxon>Opitutia</taxon>
        <taxon>Opitutia incertae sedis</taxon>
        <taxon>Candidatus Spyradosoma</taxon>
    </lineage>
</organism>
<evidence type="ECO:0000256" key="6">
    <source>
        <dbReference type="ARBA" id="ARBA00023239"/>
    </source>
</evidence>
<keyword evidence="11" id="KW-0472">Membrane</keyword>
<evidence type="ECO:0000256" key="11">
    <source>
        <dbReference type="SAM" id="Phobius"/>
    </source>
</evidence>
<dbReference type="GO" id="GO:0009423">
    <property type="term" value="P:chorismate biosynthetic process"/>
    <property type="evidence" value="ECO:0007669"/>
    <property type="project" value="UniProtKB-UniRule"/>
</dbReference>
<dbReference type="NCBIfam" id="NF003806">
    <property type="entry name" value="PRK05395.1-3"/>
    <property type="match status" value="1"/>
</dbReference>
<evidence type="ECO:0000256" key="8">
    <source>
        <dbReference type="PIRSR" id="PIRSR001399-1"/>
    </source>
</evidence>
<keyword evidence="7" id="KW-0057">Aromatic amino acid biosynthesis</keyword>
<feature type="transmembrane region" description="Helical" evidence="11">
    <location>
        <begin position="116"/>
        <end position="139"/>
    </location>
</feature>
<dbReference type="SUPFAM" id="SSF52304">
    <property type="entry name" value="Type II 3-dehydroquinate dehydratase"/>
    <property type="match status" value="1"/>
</dbReference>
<dbReference type="CDD" id="cd00466">
    <property type="entry name" value="DHQase_II"/>
    <property type="match status" value="1"/>
</dbReference>
<keyword evidence="7" id="KW-0028">Amino-acid biosynthesis</keyword>
<keyword evidence="6 7" id="KW-0456">Lyase</keyword>
<keyword evidence="11" id="KW-1133">Transmembrane helix</keyword>
<evidence type="ECO:0000256" key="1">
    <source>
        <dbReference type="ARBA" id="ARBA00001864"/>
    </source>
</evidence>
<feature type="site" description="Transition state stabilizer" evidence="7 10">
    <location>
        <position position="18"/>
    </location>
</feature>
<evidence type="ECO:0000313" key="12">
    <source>
        <dbReference type="EMBL" id="HIV04381.1"/>
    </source>
</evidence>